<dbReference type="InterPro" id="IPR006073">
    <property type="entry name" value="GTP-bd"/>
</dbReference>
<dbReference type="EMBL" id="UGQW01000002">
    <property type="protein sequence ID" value="STZ66952.1"/>
    <property type="molecule type" value="Genomic_DNA"/>
</dbReference>
<evidence type="ECO:0000259" key="2">
    <source>
        <dbReference type="Pfam" id="PF01926"/>
    </source>
</evidence>
<feature type="region of interest" description="Disordered" evidence="1">
    <location>
        <begin position="395"/>
        <end position="433"/>
    </location>
</feature>
<evidence type="ECO:0000256" key="1">
    <source>
        <dbReference type="SAM" id="MobiDB-lite"/>
    </source>
</evidence>
<protein>
    <submittedName>
        <fullName evidence="3">Integral membrane protein</fullName>
    </submittedName>
</protein>
<dbReference type="GO" id="GO:0030488">
    <property type="term" value="P:tRNA methylation"/>
    <property type="evidence" value="ECO:0007669"/>
    <property type="project" value="TreeGrafter"/>
</dbReference>
<gene>
    <name evidence="3" type="ORF">NCTC10660_00420</name>
</gene>
<dbReference type="GO" id="GO:0005829">
    <property type="term" value="C:cytosol"/>
    <property type="evidence" value="ECO:0007669"/>
    <property type="project" value="TreeGrafter"/>
</dbReference>
<dbReference type="Proteomes" id="UP000254927">
    <property type="component" value="Unassembled WGS sequence"/>
</dbReference>
<dbReference type="Pfam" id="PF01926">
    <property type="entry name" value="MMR_HSR1"/>
    <property type="match status" value="1"/>
</dbReference>
<dbReference type="RefSeq" id="WP_074894376.1">
    <property type="nucleotide sequence ID" value="NZ_CP031252.1"/>
</dbReference>
<evidence type="ECO:0000313" key="4">
    <source>
        <dbReference type="Proteomes" id="UP000254927"/>
    </source>
</evidence>
<dbReference type="AlphaFoldDB" id="A0A378TXZ1"/>
<name>A0A378TXZ1_NEIEL</name>
<dbReference type="GO" id="GO:0005525">
    <property type="term" value="F:GTP binding"/>
    <property type="evidence" value="ECO:0007669"/>
    <property type="project" value="InterPro"/>
</dbReference>
<reference evidence="3 4" key="1">
    <citation type="submission" date="2018-06" db="EMBL/GenBank/DDBJ databases">
        <authorList>
            <consortium name="Pathogen Informatics"/>
            <person name="Doyle S."/>
        </authorList>
    </citation>
    <scope>NUCLEOTIDE SEQUENCE [LARGE SCALE GENOMIC DNA]</scope>
    <source>
        <strain evidence="3 4">NCTC10660</strain>
    </source>
</reference>
<dbReference type="InterPro" id="IPR021871">
    <property type="entry name" value="DUF3482"/>
</dbReference>
<dbReference type="Pfam" id="PF11981">
    <property type="entry name" value="DUF3482"/>
    <property type="match status" value="1"/>
</dbReference>
<evidence type="ECO:0000313" key="3">
    <source>
        <dbReference type="EMBL" id="STZ66952.1"/>
    </source>
</evidence>
<sequence>MTDSKSLSLAVVGHTNTGKTSLLRTLLRDGGFGEVADASATTRHVERAAVCDDGGTLLYLYDTPGLEDAGGVLDWLEANTSPREDGVDRLHAFLASPAAAGEFGQEAKVLRQLLQSDSALYVIDAREPVLNKYKDELTVLSWCAKPLMPVFNFTSGGGLSAWTDMLARRGLHVCSSFDTVAFDFDGEIRLWQNLATMLPDDGTLRRLISWRQDEWRRLDGAAREAVASFLLDAAACRRECAEGSDTAPVLEEMQAAVRQAERRLQSHLLGLYRFYYSEIDNDGGWALSAFSQDPFDGDLLKEYGIRTGTGAAAGALIGMGIDLATLGGSLGLGTALGGLIGGVLPNMGDLSDKISGRQTLHIDSATLTLLAARALDLLHALQTRGHAAQSPVVLQSGKTPWPADKLPSELNRARRHPDWSPLNGGSEMSAERRECARTLAERLKNAKTA</sequence>
<feature type="domain" description="G" evidence="2">
    <location>
        <begin position="9"/>
        <end position="151"/>
    </location>
</feature>
<accession>A0A378TXZ1</accession>
<proteinExistence type="predicted"/>
<dbReference type="InterPro" id="IPR027417">
    <property type="entry name" value="P-loop_NTPase"/>
</dbReference>
<dbReference type="GeneID" id="93351433"/>
<dbReference type="GO" id="GO:0002098">
    <property type="term" value="P:tRNA wobble uridine modification"/>
    <property type="evidence" value="ECO:0007669"/>
    <property type="project" value="TreeGrafter"/>
</dbReference>
<dbReference type="Gene3D" id="3.40.50.300">
    <property type="entry name" value="P-loop containing nucleotide triphosphate hydrolases"/>
    <property type="match status" value="1"/>
</dbReference>
<organism evidence="3 4">
    <name type="scientific">Neisseria elongata</name>
    <dbReference type="NCBI Taxonomy" id="495"/>
    <lineage>
        <taxon>Bacteria</taxon>
        <taxon>Pseudomonadati</taxon>
        <taxon>Pseudomonadota</taxon>
        <taxon>Betaproteobacteria</taxon>
        <taxon>Neisseriales</taxon>
        <taxon>Neisseriaceae</taxon>
        <taxon>Neisseria</taxon>
    </lineage>
</organism>
<dbReference type="SUPFAM" id="SSF52540">
    <property type="entry name" value="P-loop containing nucleoside triphosphate hydrolases"/>
    <property type="match status" value="1"/>
</dbReference>
<dbReference type="PANTHER" id="PTHR42714:SF7">
    <property type="entry name" value="G DOMAIN-CONTAINING PROTEIN"/>
    <property type="match status" value="1"/>
</dbReference>
<dbReference type="PANTHER" id="PTHR42714">
    <property type="entry name" value="TRNA MODIFICATION GTPASE GTPBP3"/>
    <property type="match status" value="1"/>
</dbReference>